<dbReference type="InterPro" id="IPR039421">
    <property type="entry name" value="Type_1_exporter"/>
</dbReference>
<evidence type="ECO:0000313" key="16">
    <source>
        <dbReference type="Proteomes" id="UP000823388"/>
    </source>
</evidence>
<dbReference type="PANTHER" id="PTHR43394:SF16">
    <property type="entry name" value="ABC TRANSPORTER B FAMILY MEMBER 4-LIKE ISOFORM X1"/>
    <property type="match status" value="1"/>
</dbReference>
<keyword evidence="8 12" id="KW-1133">Transmembrane helix</keyword>
<dbReference type="GO" id="GO:0090374">
    <property type="term" value="P:oligopeptide export from mitochondrion"/>
    <property type="evidence" value="ECO:0007669"/>
    <property type="project" value="TreeGrafter"/>
</dbReference>
<sequence>MPESWRPAEASAAAAAPPDAGAPGASARSRGAGNGGKGRAAGGGPGAKAPTRVPFHKLFAFADSTDVALMLLGALGAVANGAAMPFMTVLFGNLIDAFGGAMGIHDVVTRVSNVSLEFIYLAIASAVASFVQVTCWMITGERQAARIRNLYLKTILRQEIAFFDKYTSTGEVVGRMSGDTVLIQDAMGEKVGKFIQLVVTFFGGFIVAFTQGWLLTLVMMATIPPLVLAGAVMSNVVAKMASLGQAAYAESSVVVEQTIGSIRTVASFTGEKRAVEKYNKSLKSAYKSGVREGLAAGLGMGTVMVLLFCGYSLGIWYGAKLILEKGYTGAKVMNVIFAVLTGSLALGQASPSMKAFAGGQAAAYKMFETINRTPEIDAYSTTGRKLEDIRGDIEFRDVYFSYPTRPDEQIFKGFSLNIPSGMTIALVGQSGSGKSTVISLIERFYDPQLGDVLIDGVNLKEFQLSWIRSKIGLVSQEPVLFAASIKENIAYGKDNATDQEIRAAAELANAAKFIDKMPQGFDTSVGEHGTQLSGGQKQRIAIARAILKDPRILLLDEATSALDAESERIVQEALDRVMTNRTTVIVAHRLSTLLRDPEGAYSQLIRLQEANRQDTRKGDSNARSGKQTSINKSASRRSSRDNSSHHSFSVPFGMPLGIDIQDGSSNKLCDEMPQEVPLSRLASLNKPEIPVLVLGSIASVISGVIFPIFAILLSNVIKAFYEPPHLLRKDSQFWSSMFLVFGAVYFLSLPLSSYLFSVAGCRLIRRIRLMTFEKVVNMEIEWFDHPENSSGAIGARLSADAAKVRGLVGDALQLVVQNSSTLVAGLVIAFVSNWELSLIILALIPLIGLNGWIQMKFIQGFSADAKMMYEEASQVANDAVSSIRTVASFSAEEKVMDLYKKKCEGPLRTGIRTGIISGIGFGVSFFLLFGVYAASFYAGARLVEERKTTFPKVFRVFLALAMAAIGVSQSSTLTSDSSKAKSAASSIFAIVDRKSRIDPSEDAGVTVETLRGNIEFQHVSFKYSTRPDVQIFRDLCLTIHAGKTVALVGESGSGKSTAISLLQRFYDPDVGHILLDGVDIQKFQLRWLRQQMGLVSQEPALFNDTIRANIAYGKDGQATESEIIAAAELANAHKFISSALQGYDTMVGERGAQLSGGQKQRVAIARAIVKDPRILLLDEATSALDAESERVVQDALDRVMVNRTTVIVAHRLSTIQNADLIAVVRNGVIIEKGKHDALINIKDGAYASLLALHSAASS</sequence>
<dbReference type="GO" id="GO:0016887">
    <property type="term" value="F:ATP hydrolysis activity"/>
    <property type="evidence" value="ECO:0007669"/>
    <property type="project" value="InterPro"/>
</dbReference>
<evidence type="ECO:0000256" key="1">
    <source>
        <dbReference type="ARBA" id="ARBA00004651"/>
    </source>
</evidence>
<dbReference type="Proteomes" id="UP000823388">
    <property type="component" value="Chromosome 5K"/>
</dbReference>
<evidence type="ECO:0000256" key="6">
    <source>
        <dbReference type="ARBA" id="ARBA00022741"/>
    </source>
</evidence>
<proteinExistence type="inferred from homology"/>
<feature type="domain" description="ABC transporter" evidence="13">
    <location>
        <begin position="1014"/>
        <end position="1251"/>
    </location>
</feature>
<keyword evidence="9 12" id="KW-0472">Membrane</keyword>
<dbReference type="FunFam" id="3.40.50.300:FF:000066">
    <property type="entry name" value="ABC transporter B family member 1"/>
    <property type="match status" value="2"/>
</dbReference>
<dbReference type="InterPro" id="IPR003439">
    <property type="entry name" value="ABC_transporter-like_ATP-bd"/>
</dbReference>
<feature type="domain" description="ABC transmembrane type-1" evidence="14">
    <location>
        <begin position="71"/>
        <end position="358"/>
    </location>
</feature>
<feature type="transmembrane region" description="Helical" evidence="12">
    <location>
        <begin position="293"/>
        <end position="317"/>
    </location>
</feature>
<dbReference type="CDD" id="cd18578">
    <property type="entry name" value="ABC_6TM_Pgp_ABCB1_D2_like"/>
    <property type="match status" value="1"/>
</dbReference>
<keyword evidence="10" id="KW-0325">Glycoprotein</keyword>
<gene>
    <name evidence="15" type="ORF">PVAP13_5KG216000</name>
</gene>
<evidence type="ECO:0000256" key="10">
    <source>
        <dbReference type="ARBA" id="ARBA00023180"/>
    </source>
</evidence>
<evidence type="ECO:0000259" key="13">
    <source>
        <dbReference type="PROSITE" id="PS50893"/>
    </source>
</evidence>
<evidence type="ECO:0000256" key="8">
    <source>
        <dbReference type="ARBA" id="ARBA00022989"/>
    </source>
</evidence>
<evidence type="ECO:0000256" key="4">
    <source>
        <dbReference type="ARBA" id="ARBA00022692"/>
    </source>
</evidence>
<feature type="transmembrane region" description="Helical" evidence="12">
    <location>
        <begin position="733"/>
        <end position="756"/>
    </location>
</feature>
<dbReference type="InterPro" id="IPR017871">
    <property type="entry name" value="ABC_transporter-like_CS"/>
</dbReference>
<dbReference type="GO" id="GO:0005886">
    <property type="term" value="C:plasma membrane"/>
    <property type="evidence" value="ECO:0007669"/>
    <property type="project" value="UniProtKB-SubCell"/>
</dbReference>
<keyword evidence="6" id="KW-0547">Nucleotide-binding</keyword>
<feature type="transmembrane region" description="Helical" evidence="12">
    <location>
        <begin position="329"/>
        <end position="347"/>
    </location>
</feature>
<feature type="compositionally biased region" description="Polar residues" evidence="11">
    <location>
        <begin position="621"/>
        <end position="632"/>
    </location>
</feature>
<dbReference type="AlphaFoldDB" id="A0A8T0SEK9"/>
<feature type="region of interest" description="Disordered" evidence="11">
    <location>
        <begin position="607"/>
        <end position="650"/>
    </location>
</feature>
<accession>A0A8T0SEK9</accession>
<name>A0A8T0SEK9_PANVG</name>
<evidence type="ECO:0008006" key="17">
    <source>
        <dbReference type="Google" id="ProtNLM"/>
    </source>
</evidence>
<keyword evidence="7" id="KW-0067">ATP-binding</keyword>
<dbReference type="Pfam" id="PF00664">
    <property type="entry name" value="ABC_membrane"/>
    <property type="match status" value="2"/>
</dbReference>
<feature type="transmembrane region" description="Helical" evidence="12">
    <location>
        <begin position="194"/>
        <end position="214"/>
    </location>
</feature>
<keyword evidence="4 12" id="KW-0812">Transmembrane</keyword>
<feature type="transmembrane region" description="Helical" evidence="12">
    <location>
        <begin position="822"/>
        <end position="847"/>
    </location>
</feature>
<dbReference type="InterPro" id="IPR011527">
    <property type="entry name" value="ABC1_TM_dom"/>
</dbReference>
<feature type="compositionally biased region" description="Low complexity" evidence="11">
    <location>
        <begin position="7"/>
        <end position="31"/>
    </location>
</feature>
<comment type="similarity">
    <text evidence="2">Belongs to the ABC transporter superfamily. ABCB family. Multidrug resistance exporter (TC 3.A.1.201) subfamily.</text>
</comment>
<dbReference type="PROSITE" id="PS50893">
    <property type="entry name" value="ABC_TRANSPORTER_2"/>
    <property type="match status" value="2"/>
</dbReference>
<feature type="transmembrane region" description="Helical" evidence="12">
    <location>
        <begin position="915"/>
        <end position="940"/>
    </location>
</feature>
<comment type="subcellular location">
    <subcellularLocation>
        <location evidence="1">Cell membrane</location>
        <topology evidence="1">Multi-pass membrane protein</topology>
    </subcellularLocation>
</comment>
<dbReference type="InterPro" id="IPR027417">
    <property type="entry name" value="P-loop_NTPase"/>
</dbReference>
<dbReference type="FunFam" id="1.20.1560.10:FF:000044">
    <property type="entry name" value="ABC transporter B family member 9"/>
    <property type="match status" value="1"/>
</dbReference>
<dbReference type="PROSITE" id="PS00211">
    <property type="entry name" value="ABC_TRANSPORTER_1"/>
    <property type="match status" value="2"/>
</dbReference>
<evidence type="ECO:0000256" key="3">
    <source>
        <dbReference type="ARBA" id="ARBA00022448"/>
    </source>
</evidence>
<dbReference type="CDD" id="cd03249">
    <property type="entry name" value="ABC_MTABC3_MDL1_MDL2"/>
    <property type="match status" value="1"/>
</dbReference>
<comment type="caution">
    <text evidence="15">The sequence shown here is derived from an EMBL/GenBank/DDBJ whole genome shotgun (WGS) entry which is preliminary data.</text>
</comment>
<dbReference type="GO" id="GO:0015421">
    <property type="term" value="F:ABC-type oligopeptide transporter activity"/>
    <property type="evidence" value="ECO:0007669"/>
    <property type="project" value="TreeGrafter"/>
</dbReference>
<dbReference type="SMART" id="SM00382">
    <property type="entry name" value="AAA"/>
    <property type="match status" value="2"/>
</dbReference>
<dbReference type="PANTHER" id="PTHR43394">
    <property type="entry name" value="ATP-DEPENDENT PERMEASE MDL1, MITOCHONDRIAL"/>
    <property type="match status" value="1"/>
</dbReference>
<dbReference type="Pfam" id="PF00005">
    <property type="entry name" value="ABC_tran"/>
    <property type="match status" value="2"/>
</dbReference>
<evidence type="ECO:0000313" key="15">
    <source>
        <dbReference type="EMBL" id="KAG2597031.1"/>
    </source>
</evidence>
<dbReference type="GO" id="GO:0010329">
    <property type="term" value="F:auxin efflux transmembrane transporter activity"/>
    <property type="evidence" value="ECO:0007669"/>
    <property type="project" value="UniProtKB-ARBA"/>
</dbReference>
<feature type="transmembrane region" description="Helical" evidence="12">
    <location>
        <begin position="118"/>
        <end position="138"/>
    </location>
</feature>
<protein>
    <recommendedName>
        <fullName evidence="17">ABC transporter B family member 21</fullName>
    </recommendedName>
</protein>
<feature type="domain" description="ABC transmembrane type-1" evidence="14">
    <location>
        <begin position="693"/>
        <end position="979"/>
    </location>
</feature>
<dbReference type="SUPFAM" id="SSF90123">
    <property type="entry name" value="ABC transporter transmembrane region"/>
    <property type="match status" value="2"/>
</dbReference>
<reference evidence="15" key="1">
    <citation type="submission" date="2020-05" db="EMBL/GenBank/DDBJ databases">
        <title>WGS assembly of Panicum virgatum.</title>
        <authorList>
            <person name="Lovell J.T."/>
            <person name="Jenkins J."/>
            <person name="Shu S."/>
            <person name="Juenger T.E."/>
            <person name="Schmutz J."/>
        </authorList>
    </citation>
    <scope>NUCLEOTIDE SEQUENCE</scope>
    <source>
        <strain evidence="15">AP13</strain>
    </source>
</reference>
<feature type="transmembrane region" description="Helical" evidence="12">
    <location>
        <begin position="220"/>
        <end position="238"/>
    </location>
</feature>
<feature type="transmembrane region" description="Helical" evidence="12">
    <location>
        <begin position="67"/>
        <end position="92"/>
    </location>
</feature>
<evidence type="ECO:0000256" key="5">
    <source>
        <dbReference type="ARBA" id="ARBA00022737"/>
    </source>
</evidence>
<dbReference type="GO" id="GO:0010328">
    <property type="term" value="F:auxin influx transmembrane transporter activity"/>
    <property type="evidence" value="ECO:0007669"/>
    <property type="project" value="UniProtKB-ARBA"/>
</dbReference>
<feature type="compositionally biased region" description="Gly residues" evidence="11">
    <location>
        <begin position="32"/>
        <end position="46"/>
    </location>
</feature>
<evidence type="ECO:0000256" key="9">
    <source>
        <dbReference type="ARBA" id="ARBA00023136"/>
    </source>
</evidence>
<evidence type="ECO:0000256" key="11">
    <source>
        <dbReference type="SAM" id="MobiDB-lite"/>
    </source>
</evidence>
<dbReference type="SUPFAM" id="SSF52540">
    <property type="entry name" value="P-loop containing nucleoside triphosphate hydrolases"/>
    <property type="match status" value="2"/>
</dbReference>
<evidence type="ECO:0000256" key="2">
    <source>
        <dbReference type="ARBA" id="ARBA00007577"/>
    </source>
</evidence>
<dbReference type="EMBL" id="CM029045">
    <property type="protein sequence ID" value="KAG2597031.1"/>
    <property type="molecule type" value="Genomic_DNA"/>
</dbReference>
<keyword evidence="3" id="KW-0813">Transport</keyword>
<feature type="domain" description="ABC transporter" evidence="13">
    <location>
        <begin position="393"/>
        <end position="630"/>
    </location>
</feature>
<dbReference type="PROSITE" id="PS50929">
    <property type="entry name" value="ABC_TM1F"/>
    <property type="match status" value="2"/>
</dbReference>
<keyword evidence="5" id="KW-0677">Repeat</keyword>
<feature type="region of interest" description="Disordered" evidence="11">
    <location>
        <begin position="1"/>
        <end position="48"/>
    </location>
</feature>
<feature type="transmembrane region" description="Helical" evidence="12">
    <location>
        <begin position="952"/>
        <end position="971"/>
    </location>
</feature>
<keyword evidence="16" id="KW-1185">Reference proteome</keyword>
<dbReference type="InterPro" id="IPR003593">
    <property type="entry name" value="AAA+_ATPase"/>
</dbReference>
<dbReference type="GO" id="GO:0005743">
    <property type="term" value="C:mitochondrial inner membrane"/>
    <property type="evidence" value="ECO:0007669"/>
    <property type="project" value="TreeGrafter"/>
</dbReference>
<feature type="transmembrane region" description="Helical" evidence="12">
    <location>
        <begin position="689"/>
        <end position="713"/>
    </location>
</feature>
<dbReference type="Gene3D" id="3.40.50.300">
    <property type="entry name" value="P-loop containing nucleotide triphosphate hydrolases"/>
    <property type="match status" value="2"/>
</dbReference>
<evidence type="ECO:0000256" key="7">
    <source>
        <dbReference type="ARBA" id="ARBA00022840"/>
    </source>
</evidence>
<dbReference type="Gene3D" id="1.20.1560.10">
    <property type="entry name" value="ABC transporter type 1, transmembrane domain"/>
    <property type="match status" value="1"/>
</dbReference>
<feature type="compositionally biased region" description="Basic and acidic residues" evidence="11">
    <location>
        <begin position="609"/>
        <end position="620"/>
    </location>
</feature>
<dbReference type="FunFam" id="1.20.1560.10:FF:000009">
    <property type="entry name" value="ABC transporter B family member 1"/>
    <property type="match status" value="1"/>
</dbReference>
<evidence type="ECO:0000256" key="12">
    <source>
        <dbReference type="SAM" id="Phobius"/>
    </source>
</evidence>
<dbReference type="CDD" id="cd18577">
    <property type="entry name" value="ABC_6TM_Pgp_ABCB1_D1_like"/>
    <property type="match status" value="1"/>
</dbReference>
<evidence type="ECO:0000259" key="14">
    <source>
        <dbReference type="PROSITE" id="PS50929"/>
    </source>
</evidence>
<organism evidence="15 16">
    <name type="scientific">Panicum virgatum</name>
    <name type="common">Blackwell switchgrass</name>
    <dbReference type="NCBI Taxonomy" id="38727"/>
    <lineage>
        <taxon>Eukaryota</taxon>
        <taxon>Viridiplantae</taxon>
        <taxon>Streptophyta</taxon>
        <taxon>Embryophyta</taxon>
        <taxon>Tracheophyta</taxon>
        <taxon>Spermatophyta</taxon>
        <taxon>Magnoliopsida</taxon>
        <taxon>Liliopsida</taxon>
        <taxon>Poales</taxon>
        <taxon>Poaceae</taxon>
        <taxon>PACMAD clade</taxon>
        <taxon>Panicoideae</taxon>
        <taxon>Panicodae</taxon>
        <taxon>Paniceae</taxon>
        <taxon>Panicinae</taxon>
        <taxon>Panicum</taxon>
        <taxon>Panicum sect. Hiantes</taxon>
    </lineage>
</organism>
<dbReference type="GO" id="GO:0005524">
    <property type="term" value="F:ATP binding"/>
    <property type="evidence" value="ECO:0007669"/>
    <property type="project" value="UniProtKB-KW"/>
</dbReference>
<dbReference type="InterPro" id="IPR036640">
    <property type="entry name" value="ABC1_TM_sf"/>
</dbReference>